<gene>
    <name evidence="1" type="ORF">G7B40_012115</name>
</gene>
<organism evidence="1 2">
    <name type="scientific">Aetokthonos hydrillicola Thurmond2011</name>
    <dbReference type="NCBI Taxonomy" id="2712845"/>
    <lineage>
        <taxon>Bacteria</taxon>
        <taxon>Bacillati</taxon>
        <taxon>Cyanobacteriota</taxon>
        <taxon>Cyanophyceae</taxon>
        <taxon>Nostocales</taxon>
        <taxon>Hapalosiphonaceae</taxon>
        <taxon>Aetokthonos</taxon>
    </lineage>
</organism>
<protein>
    <submittedName>
        <fullName evidence="1">Uncharacterized protein</fullName>
    </submittedName>
</protein>
<dbReference type="EMBL" id="JAALHA020000004">
    <property type="protein sequence ID" value="MDR9895306.1"/>
    <property type="molecule type" value="Genomic_DNA"/>
</dbReference>
<comment type="caution">
    <text evidence="1">The sequence shown here is derived from an EMBL/GenBank/DDBJ whole genome shotgun (WGS) entry which is preliminary data.</text>
</comment>
<evidence type="ECO:0000313" key="1">
    <source>
        <dbReference type="EMBL" id="MDR9895306.1"/>
    </source>
</evidence>
<dbReference type="AlphaFoldDB" id="A0AAP5I5S0"/>
<dbReference type="RefSeq" id="WP_208341171.1">
    <property type="nucleotide sequence ID" value="NZ_CAWQFN010000815.1"/>
</dbReference>
<reference evidence="2" key="1">
    <citation type="journal article" date="2021" name="Science">
        <title>Hunting the eagle killer: A cyanobacterial neurotoxin causes vacuolar myelinopathy.</title>
        <authorList>
            <person name="Breinlinger S."/>
            <person name="Phillips T.J."/>
            <person name="Haram B.N."/>
            <person name="Mares J."/>
            <person name="Martinez Yerena J.A."/>
            <person name="Hrouzek P."/>
            <person name="Sobotka R."/>
            <person name="Henderson W.M."/>
            <person name="Schmieder P."/>
            <person name="Williams S.M."/>
            <person name="Lauderdale J.D."/>
            <person name="Wilde H.D."/>
            <person name="Gerrin W."/>
            <person name="Kust A."/>
            <person name="Washington J.W."/>
            <person name="Wagner C."/>
            <person name="Geier B."/>
            <person name="Liebeke M."/>
            <person name="Enke H."/>
            <person name="Niedermeyer T.H.J."/>
            <person name="Wilde S.B."/>
        </authorList>
    </citation>
    <scope>NUCLEOTIDE SEQUENCE [LARGE SCALE GENOMIC DNA]</scope>
    <source>
        <strain evidence="2">Thurmond2011</strain>
    </source>
</reference>
<accession>A0AAP5I5S0</accession>
<proteinExistence type="predicted"/>
<sequence>MTYRIDFSSVAKAEADAAFLSYSQFTTADRAQVWYQGLINAITEQEMPRRCAIALGFKYLGCDWLR</sequence>
<keyword evidence="2" id="KW-1185">Reference proteome</keyword>
<evidence type="ECO:0000313" key="2">
    <source>
        <dbReference type="Proteomes" id="UP000667802"/>
    </source>
</evidence>
<dbReference type="Proteomes" id="UP000667802">
    <property type="component" value="Unassembled WGS sequence"/>
</dbReference>
<name>A0AAP5I5S0_9CYAN</name>